<evidence type="ECO:0000313" key="14">
    <source>
        <dbReference type="EMBL" id="EAZ62976.2"/>
    </source>
</evidence>
<dbReference type="Gene3D" id="3.40.50.300">
    <property type="entry name" value="P-loop containing nucleotide triphosphate hydrolases"/>
    <property type="match status" value="2"/>
</dbReference>
<dbReference type="GO" id="GO:0043138">
    <property type="term" value="F:3'-5' DNA helicase activity"/>
    <property type="evidence" value="ECO:0007669"/>
    <property type="project" value="UniProtKB-EC"/>
</dbReference>
<dbReference type="InterPro" id="IPR027417">
    <property type="entry name" value="P-loop_NTPase"/>
</dbReference>
<keyword evidence="6" id="KW-0413">Isomerase</keyword>
<feature type="binding site" evidence="10">
    <location>
        <begin position="104"/>
        <end position="111"/>
    </location>
    <ligand>
        <name>ATP</name>
        <dbReference type="ChEBI" id="CHEBI:30616"/>
    </ligand>
</feature>
<dbReference type="HOGENOM" id="CLU_004585_7_0_1"/>
<accession>A3GIE1</accession>
<dbReference type="EC" id="5.6.2.4" evidence="8"/>
<dbReference type="GO" id="GO:0003677">
    <property type="term" value="F:DNA binding"/>
    <property type="evidence" value="ECO:0007669"/>
    <property type="project" value="InterPro"/>
</dbReference>
<dbReference type="STRING" id="322104.A3GIE1"/>
<dbReference type="AlphaFoldDB" id="A3GIE1"/>
<dbReference type="InterPro" id="IPR000212">
    <property type="entry name" value="DNA_helicase_UvrD/REP"/>
</dbReference>
<comment type="catalytic activity">
    <reaction evidence="7">
        <text>Couples ATP hydrolysis with the unwinding of duplex DNA by translocating in the 3'-5' direction.</text>
        <dbReference type="EC" id="5.6.2.4"/>
    </reaction>
</comment>
<proteinExistence type="inferred from homology"/>
<dbReference type="PROSITE" id="PS51217">
    <property type="entry name" value="UVRD_HELICASE_CTER"/>
    <property type="match status" value="1"/>
</dbReference>
<feature type="domain" description="UvrD-like helicase C-terminal" evidence="13">
    <location>
        <begin position="378"/>
        <end position="706"/>
    </location>
</feature>
<evidence type="ECO:0000259" key="13">
    <source>
        <dbReference type="PROSITE" id="PS51217"/>
    </source>
</evidence>
<dbReference type="InterPro" id="IPR013986">
    <property type="entry name" value="DExx_box_DNA_helicase_dom_sf"/>
</dbReference>
<dbReference type="CDD" id="cd17932">
    <property type="entry name" value="DEXQc_UvrD"/>
    <property type="match status" value="1"/>
</dbReference>
<evidence type="ECO:0000259" key="12">
    <source>
        <dbReference type="PROSITE" id="PS51198"/>
    </source>
</evidence>
<dbReference type="InterPro" id="IPR014017">
    <property type="entry name" value="DNA_helicase_UvrD-like_C"/>
</dbReference>
<dbReference type="GO" id="GO:0005634">
    <property type="term" value="C:nucleus"/>
    <property type="evidence" value="ECO:0007669"/>
    <property type="project" value="TreeGrafter"/>
</dbReference>
<evidence type="ECO:0000256" key="3">
    <source>
        <dbReference type="ARBA" id="ARBA00022801"/>
    </source>
</evidence>
<dbReference type="InParanoid" id="A3GIE1"/>
<comment type="catalytic activity">
    <reaction evidence="9">
        <text>ATP + H2O = ADP + phosphate + H(+)</text>
        <dbReference type="Rhea" id="RHEA:13065"/>
        <dbReference type="ChEBI" id="CHEBI:15377"/>
        <dbReference type="ChEBI" id="CHEBI:15378"/>
        <dbReference type="ChEBI" id="CHEBI:30616"/>
        <dbReference type="ChEBI" id="CHEBI:43474"/>
        <dbReference type="ChEBI" id="CHEBI:456216"/>
        <dbReference type="EC" id="5.6.2.4"/>
    </reaction>
</comment>
<dbReference type="PANTHER" id="PTHR11070">
    <property type="entry name" value="UVRD / RECB / PCRA DNA HELICASE FAMILY MEMBER"/>
    <property type="match status" value="1"/>
</dbReference>
<evidence type="ECO:0000256" key="2">
    <source>
        <dbReference type="ARBA" id="ARBA00022741"/>
    </source>
</evidence>
<evidence type="ECO:0000256" key="5">
    <source>
        <dbReference type="ARBA" id="ARBA00022840"/>
    </source>
</evidence>
<protein>
    <recommendedName>
        <fullName evidence="8">DNA 3'-5' helicase</fullName>
        <ecNumber evidence="8">5.6.2.4</ecNumber>
    </recommendedName>
</protein>
<dbReference type="Proteomes" id="UP000002258">
    <property type="component" value="Chromosome 1"/>
</dbReference>
<reference evidence="14 15" key="1">
    <citation type="journal article" date="2007" name="Nat. Biotechnol.">
        <title>Genome sequence of the lignocellulose-bioconverting and xylose-fermenting yeast Pichia stipitis.</title>
        <authorList>
            <person name="Jeffries T.W."/>
            <person name="Grigoriev I.V."/>
            <person name="Grimwood J."/>
            <person name="Laplaza J.M."/>
            <person name="Aerts A."/>
            <person name="Salamov A."/>
            <person name="Schmutz J."/>
            <person name="Lindquist E."/>
            <person name="Dehal P."/>
            <person name="Shapiro H."/>
            <person name="Jin Y.S."/>
            <person name="Passoth V."/>
            <person name="Richardson P.M."/>
        </authorList>
    </citation>
    <scope>NUCLEOTIDE SEQUENCE [LARGE SCALE GENOMIC DNA]</scope>
    <source>
        <strain evidence="15">ATCC 58785 / CBS 6054 / NBRC 10063 / NRRL Y-11545</strain>
    </source>
</reference>
<dbReference type="FunCoup" id="A3GIE1">
    <property type="interactions" value="14"/>
</dbReference>
<keyword evidence="2 10" id="KW-0547">Nucleotide-binding</keyword>
<dbReference type="SUPFAM" id="SSF52540">
    <property type="entry name" value="P-loop containing nucleoside triphosphate hydrolases"/>
    <property type="match status" value="1"/>
</dbReference>
<feature type="domain" description="UvrD-like helicase ATP-binding" evidence="12">
    <location>
        <begin position="83"/>
        <end position="377"/>
    </location>
</feature>
<evidence type="ECO:0000256" key="8">
    <source>
        <dbReference type="ARBA" id="ARBA00034808"/>
    </source>
</evidence>
<comment type="caution">
    <text evidence="14">The sequence shown here is derived from an EMBL/GenBank/DDBJ whole genome shotgun (WGS) entry which is preliminary data.</text>
</comment>
<dbReference type="GO" id="GO:0016787">
    <property type="term" value="F:hydrolase activity"/>
    <property type="evidence" value="ECO:0007669"/>
    <property type="project" value="UniProtKB-UniRule"/>
</dbReference>
<dbReference type="GeneID" id="4852040"/>
<name>A3GIE1_PICST</name>
<evidence type="ECO:0000256" key="4">
    <source>
        <dbReference type="ARBA" id="ARBA00022806"/>
    </source>
</evidence>
<evidence type="ECO:0000256" key="6">
    <source>
        <dbReference type="ARBA" id="ARBA00023235"/>
    </source>
</evidence>
<evidence type="ECO:0000256" key="11">
    <source>
        <dbReference type="SAM" id="MobiDB-lite"/>
    </source>
</evidence>
<dbReference type="Gene3D" id="1.10.486.10">
    <property type="entry name" value="PCRA, domain 4"/>
    <property type="match status" value="1"/>
</dbReference>
<comment type="similarity">
    <text evidence="1">Belongs to the helicase family. UvrD subfamily.</text>
</comment>
<organism evidence="14 15">
    <name type="scientific">Scheffersomyces stipitis (strain ATCC 58785 / CBS 6054 / NBRC 10063 / NRRL Y-11545)</name>
    <name type="common">Yeast</name>
    <name type="synonym">Pichia stipitis</name>
    <dbReference type="NCBI Taxonomy" id="322104"/>
    <lineage>
        <taxon>Eukaryota</taxon>
        <taxon>Fungi</taxon>
        <taxon>Dikarya</taxon>
        <taxon>Ascomycota</taxon>
        <taxon>Saccharomycotina</taxon>
        <taxon>Pichiomycetes</taxon>
        <taxon>Debaryomycetaceae</taxon>
        <taxon>Scheffersomyces</taxon>
    </lineage>
</organism>
<dbReference type="Gene3D" id="1.10.10.160">
    <property type="match status" value="1"/>
</dbReference>
<dbReference type="Pfam" id="PF00580">
    <property type="entry name" value="UvrD-helicase"/>
    <property type="match status" value="1"/>
</dbReference>
<feature type="compositionally biased region" description="Polar residues" evidence="11">
    <location>
        <begin position="33"/>
        <end position="48"/>
    </location>
</feature>
<keyword evidence="15" id="KW-1185">Reference proteome</keyword>
<keyword evidence="3 10" id="KW-0378">Hydrolase</keyword>
<keyword evidence="4 10" id="KW-0347">Helicase</keyword>
<dbReference type="Pfam" id="PF13361">
    <property type="entry name" value="UvrD_C"/>
    <property type="match status" value="1"/>
</dbReference>
<dbReference type="RefSeq" id="XP_001386999.2">
    <property type="nucleotide sequence ID" value="XM_001386962.1"/>
</dbReference>
<evidence type="ECO:0000256" key="9">
    <source>
        <dbReference type="ARBA" id="ARBA00048988"/>
    </source>
</evidence>
<dbReference type="EMBL" id="AAVQ01000002">
    <property type="protein sequence ID" value="EAZ62976.2"/>
    <property type="molecule type" value="Genomic_DNA"/>
</dbReference>
<dbReference type="OMA" id="ENGWRGL"/>
<evidence type="ECO:0000313" key="15">
    <source>
        <dbReference type="Proteomes" id="UP000002258"/>
    </source>
</evidence>
<dbReference type="PANTHER" id="PTHR11070:SF46">
    <property type="entry name" value="ATP-DEPENDENT DNA HELICASE HMI1, MITOCHONDRIAL"/>
    <property type="match status" value="1"/>
</dbReference>
<dbReference type="eggNOG" id="KOG2108">
    <property type="taxonomic scope" value="Eukaryota"/>
</dbReference>
<evidence type="ECO:0000256" key="10">
    <source>
        <dbReference type="PROSITE-ProRule" id="PRU00560"/>
    </source>
</evidence>
<evidence type="ECO:0000256" key="7">
    <source>
        <dbReference type="ARBA" id="ARBA00034617"/>
    </source>
</evidence>
<dbReference type="KEGG" id="pic:PICST_29314"/>
<evidence type="ECO:0000256" key="1">
    <source>
        <dbReference type="ARBA" id="ARBA00009922"/>
    </source>
</evidence>
<dbReference type="GO" id="GO:0005524">
    <property type="term" value="F:ATP binding"/>
    <property type="evidence" value="ECO:0007669"/>
    <property type="project" value="UniProtKB-UniRule"/>
</dbReference>
<gene>
    <name evidence="14" type="primary">HMI1</name>
    <name evidence="14" type="ORF">PICST_29314</name>
</gene>
<feature type="region of interest" description="Disordered" evidence="11">
    <location>
        <begin position="25"/>
        <end position="55"/>
    </location>
</feature>
<dbReference type="InterPro" id="IPR014016">
    <property type="entry name" value="UvrD-like_ATP-bd"/>
</dbReference>
<dbReference type="OrthoDB" id="1470711at2759"/>
<sequence>MNHKDEENVYHDNLNIELRIGVLNPQSRPPFNDSATTSTCGVKNYNQKSKQDHNKDNQDFAIDMSEMEVPNKSISDSQSAKLSSSQMEVVSFPPTPNSILTVQAGPGSGKTFTMANRVAYMISHYNLEPHDILILSMTNRAVHSLRQTLDAIVGPEVAGNIELRTFHSFCASVVDQYEHIYFPNNARKQLIDDVSWSSFSNIFSGKTISLSGKKVEGTITASTLEKILHGIKSGEFTTEQASNKFKVSKDYIHELLVYLEQNGMMRFQDFVADAISIMDSSISSSDEESWIPQLANYKVVIVDEIQDMHHSLLSVIKKVTSYPTYDQKAKHLTLAGDPNQCIYEFLGSSPDLLENIEKEFPTFDVNHYYMRETYRLTPEILDAVTAFSIRHHGLKDVSLTSVKPESFKPVAFSRRSASEECDFMVGEITRLIFESGGLLRPSDFLILTRTNKEIQAIEDQLRDSYGMKSNKFSQNATWASSKVHVLLDILNVLKKGPGSDFALLCVLLRLDKRPGGRLRLSKLFNIYDQWRIRNSLTSNSNLEDFVRSDLEQSNKTSKGVVQSKIFSIYKLGDNRTTLDLLSTFLSSVREMRQNLAVHQTPMAILESLLNIMEKSTLLEYLNSPETSGTGKAQKLSIEEQIEAHRIRLESSLSTFYNSLRSSYTRYVDTNSFNETFLEFFLKTYNDHVTILNEDMINLSTIHMAKGLEFPVVFVPGNSSAFGTSQNWSSLFTDGIVAQDSKARLFYVACTRAKSLLYIGTPEEDTSTCRDFFRLLTTKLPTLATKINSRGSLLDNLGVDLKRTVPNRRKIEQGRSFYAEIPLRNHATDISLRATRNLHISHCRTTVQNNVRRSMITWGRYILHI</sequence>
<keyword evidence="5 10" id="KW-0067">ATP-binding</keyword>
<dbReference type="PROSITE" id="PS51198">
    <property type="entry name" value="UVRD_HELICASE_ATP_BIND"/>
    <property type="match status" value="1"/>
</dbReference>
<dbReference type="GO" id="GO:0000725">
    <property type="term" value="P:recombinational repair"/>
    <property type="evidence" value="ECO:0007669"/>
    <property type="project" value="TreeGrafter"/>
</dbReference>